<reference evidence="2" key="1">
    <citation type="submission" date="2021-06" db="EMBL/GenBank/DDBJ databases">
        <title>Comparative genomics, transcriptomics and evolutionary studies reveal genomic signatures of adaptation to plant cell wall in hemibiotrophic fungi.</title>
        <authorList>
            <consortium name="DOE Joint Genome Institute"/>
            <person name="Baroncelli R."/>
            <person name="Diaz J.F."/>
            <person name="Benocci T."/>
            <person name="Peng M."/>
            <person name="Battaglia E."/>
            <person name="Haridas S."/>
            <person name="Andreopoulos W."/>
            <person name="Labutti K."/>
            <person name="Pangilinan J."/>
            <person name="Floch G.L."/>
            <person name="Makela M.R."/>
            <person name="Henrissat B."/>
            <person name="Grigoriev I.V."/>
            <person name="Crouch J.A."/>
            <person name="De Vries R.P."/>
            <person name="Sukno S.A."/>
            <person name="Thon M.R."/>
        </authorList>
    </citation>
    <scope>NUCLEOTIDE SEQUENCE</scope>
    <source>
        <strain evidence="2">MAFF235873</strain>
    </source>
</reference>
<keyword evidence="3" id="KW-1185">Reference proteome</keyword>
<protein>
    <submittedName>
        <fullName evidence="2">Uncharacterized protein</fullName>
    </submittedName>
</protein>
<name>A0AAD9HTN9_9PEZI</name>
<proteinExistence type="predicted"/>
<dbReference type="EMBL" id="MU842810">
    <property type="protein sequence ID" value="KAK2035086.1"/>
    <property type="molecule type" value="Genomic_DNA"/>
</dbReference>
<organism evidence="2 3">
    <name type="scientific">Colletotrichum zoysiae</name>
    <dbReference type="NCBI Taxonomy" id="1216348"/>
    <lineage>
        <taxon>Eukaryota</taxon>
        <taxon>Fungi</taxon>
        <taxon>Dikarya</taxon>
        <taxon>Ascomycota</taxon>
        <taxon>Pezizomycotina</taxon>
        <taxon>Sordariomycetes</taxon>
        <taxon>Hypocreomycetidae</taxon>
        <taxon>Glomerellales</taxon>
        <taxon>Glomerellaceae</taxon>
        <taxon>Colletotrichum</taxon>
        <taxon>Colletotrichum graminicola species complex</taxon>
    </lineage>
</organism>
<evidence type="ECO:0000313" key="2">
    <source>
        <dbReference type="EMBL" id="KAK2035086.1"/>
    </source>
</evidence>
<gene>
    <name evidence="2" type="ORF">LX32DRAFT_647868</name>
</gene>
<dbReference type="Proteomes" id="UP001232148">
    <property type="component" value="Unassembled WGS sequence"/>
</dbReference>
<comment type="caution">
    <text evidence="2">The sequence shown here is derived from an EMBL/GenBank/DDBJ whole genome shotgun (WGS) entry which is preliminary data.</text>
</comment>
<evidence type="ECO:0000256" key="1">
    <source>
        <dbReference type="SAM" id="MobiDB-lite"/>
    </source>
</evidence>
<feature type="region of interest" description="Disordered" evidence="1">
    <location>
        <begin position="149"/>
        <end position="188"/>
    </location>
</feature>
<dbReference type="AlphaFoldDB" id="A0AAD9HTN9"/>
<evidence type="ECO:0000313" key="3">
    <source>
        <dbReference type="Proteomes" id="UP001232148"/>
    </source>
</evidence>
<sequence length="219" mass="24002">MSSCPYAGQPTASPATAYTREPGLMTLICDVAFIASIIVLVREGVRKMSSPKPPSTFFMGTPTPKADQALADHGSHEQLIGISRATFLRCRKRQQVREYDQRRVVEASWAHLLRPAASWGRSRGGREEEEGEERDTAVRFAEVVEYIPPAPVGSSDKQRQPCRPYGRSELEKPAVGGEEAAREGADQDGAIATALEIADEDGLDEIVDKIWKGLHPEEA</sequence>
<accession>A0AAD9HTN9</accession>